<keyword evidence="2" id="KW-0732">Signal</keyword>
<sequence length="578" mass="63888" precursor="true">MGIVKRTASIVTLASALLAGAATAQTEGSRAGDFALLDHQGYFHHMAWYDNNKAIAFLVQANGAPEVKQALPEFQRLQHTYQDQGIVFFLLNSLGESRDSVLSEMDSLGSDIPVLIDDVQAASEALGVERIGEALIYDPQSFRVLYRGPAGDSFRNALADVAVGKDISNAVMASNGSLVEYHTRNDNVPSYSEEIAPIIADNCASCHREGGIAPFALNSHAMAQGWSPMIREVLVTKRMPPGQLDPHVGEFSNPYFVPFEDQRKLLDWIAAGSPRGDGNDPLAELQWPETEWAFGEPDLIINVPPQTIPATGVLDYINVVVPIEGLDRDRWVRASQYLAGDRQVLHHTLNSVIGPGERLRGGFTADGDPNVGHIAAYIPGAEPHLEAPNTGGLLKAGSSIALQLHYTTMGRETVDAGRIGVWFYPDDQIPTERRTGECACIFTPTWTDIPPYHPNFEQQAEITIDADAYVMSFISHMHFRGKYMRFHAHYPDGEVEELMNIPNYNYNWQMEYKLEEPKLVPAGTRIVVTGAFDNSEQNPANPDPSIAVGWGDQSWDEMFFGQVYYKYVDQSRYLISSN</sequence>
<proteinExistence type="predicted"/>
<dbReference type="InterPro" id="IPR008977">
    <property type="entry name" value="PHM/PNGase_F_dom_sf"/>
</dbReference>
<dbReference type="InterPro" id="IPR014784">
    <property type="entry name" value="Cu2_ascorb_mOase-like_C"/>
</dbReference>
<evidence type="ECO:0000313" key="3">
    <source>
        <dbReference type="EMBL" id="ALO45848.1"/>
    </source>
</evidence>
<evidence type="ECO:0000256" key="1">
    <source>
        <dbReference type="ARBA" id="ARBA00023157"/>
    </source>
</evidence>
<dbReference type="SUPFAM" id="SSF52833">
    <property type="entry name" value="Thioredoxin-like"/>
    <property type="match status" value="1"/>
</dbReference>
<dbReference type="Gene3D" id="3.40.30.10">
    <property type="entry name" value="Glutaredoxin"/>
    <property type="match status" value="1"/>
</dbReference>
<dbReference type="InterPro" id="IPR036249">
    <property type="entry name" value="Thioredoxin-like_sf"/>
</dbReference>
<feature type="chain" id="PRO_5006601463" evidence="2">
    <location>
        <begin position="25"/>
        <end position="578"/>
    </location>
</feature>
<dbReference type="OrthoDB" id="9809746at2"/>
<dbReference type="RefSeq" id="WP_058021350.1">
    <property type="nucleotide sequence ID" value="NZ_CP013189.1"/>
</dbReference>
<dbReference type="STRING" id="1249552.PS2015_1189"/>
<keyword evidence="1" id="KW-1015">Disulfide bond</keyword>
<organism evidence="3 4">
    <name type="scientific">Pseudohongiella spirulinae</name>
    <dbReference type="NCBI Taxonomy" id="1249552"/>
    <lineage>
        <taxon>Bacteria</taxon>
        <taxon>Pseudomonadati</taxon>
        <taxon>Pseudomonadota</taxon>
        <taxon>Gammaproteobacteria</taxon>
        <taxon>Pseudomonadales</taxon>
        <taxon>Pseudohongiellaceae</taxon>
        <taxon>Pseudohongiella</taxon>
    </lineage>
</organism>
<dbReference type="Gene3D" id="2.60.120.230">
    <property type="match status" value="1"/>
</dbReference>
<evidence type="ECO:0000256" key="2">
    <source>
        <dbReference type="SAM" id="SignalP"/>
    </source>
</evidence>
<evidence type="ECO:0000313" key="4">
    <source>
        <dbReference type="Proteomes" id="UP000065641"/>
    </source>
</evidence>
<dbReference type="SUPFAM" id="SSF49742">
    <property type="entry name" value="PHM/PNGase F"/>
    <property type="match status" value="1"/>
</dbReference>
<dbReference type="AlphaFoldDB" id="A0A0S2KC04"/>
<dbReference type="KEGG" id="pspi:PS2015_1189"/>
<feature type="signal peptide" evidence="2">
    <location>
        <begin position="1"/>
        <end position="24"/>
    </location>
</feature>
<keyword evidence="4" id="KW-1185">Reference proteome</keyword>
<dbReference type="GO" id="GO:0016715">
    <property type="term" value="F:oxidoreductase activity, acting on paired donors, with incorporation or reduction of molecular oxygen, reduced ascorbate as one donor, and incorporation of one atom of oxygen"/>
    <property type="evidence" value="ECO:0007669"/>
    <property type="project" value="InterPro"/>
</dbReference>
<protein>
    <submittedName>
        <fullName evidence="3">Uncharacterized protein</fullName>
    </submittedName>
</protein>
<gene>
    <name evidence="3" type="ORF">PS2015_1189</name>
</gene>
<name>A0A0S2KC04_9GAMM</name>
<accession>A0A0S2KC04</accession>
<dbReference type="EMBL" id="CP013189">
    <property type="protein sequence ID" value="ALO45848.1"/>
    <property type="molecule type" value="Genomic_DNA"/>
</dbReference>
<reference evidence="3 4" key="1">
    <citation type="submission" date="2015-11" db="EMBL/GenBank/DDBJ databases">
        <authorList>
            <person name="Zhang Y."/>
            <person name="Guo Z."/>
        </authorList>
    </citation>
    <scope>NUCLEOTIDE SEQUENCE [LARGE SCALE GENOMIC DNA]</scope>
    <source>
        <strain evidence="3 4">KCTC 32221</strain>
    </source>
</reference>
<dbReference type="Proteomes" id="UP000065641">
    <property type="component" value="Chromosome"/>
</dbReference>